<dbReference type="AlphaFoldDB" id="A0A016XKV4"/>
<dbReference type="CDD" id="cd16922">
    <property type="entry name" value="HATPase_EvgS-ArcB-TorS-like"/>
    <property type="match status" value="1"/>
</dbReference>
<dbReference type="PROSITE" id="PS50109">
    <property type="entry name" value="HIS_KIN"/>
    <property type="match status" value="1"/>
</dbReference>
<reference evidence="11 12" key="1">
    <citation type="submission" date="2014-02" db="EMBL/GenBank/DDBJ databases">
        <title>Draft Genome of Hylemonella gracilis isolated from the Niagara River.</title>
        <authorList>
            <person name="Pawlowski D.R."/>
            <person name="Koudelka G.B."/>
        </authorList>
    </citation>
    <scope>NUCLEOTIDE SEQUENCE [LARGE SCALE GENOMIC DNA]</scope>
    <source>
        <strain evidence="11 12">Niagara R</strain>
    </source>
</reference>
<dbReference type="Gene3D" id="1.10.4160.10">
    <property type="entry name" value="Hydantoin permease"/>
    <property type="match status" value="1"/>
</dbReference>
<feature type="transmembrane region" description="Helical" evidence="8">
    <location>
        <begin position="62"/>
        <end position="87"/>
    </location>
</feature>
<dbReference type="SMART" id="SM00387">
    <property type="entry name" value="HATPase_c"/>
    <property type="match status" value="1"/>
</dbReference>
<dbReference type="GO" id="GO:0000155">
    <property type="term" value="F:phosphorelay sensor kinase activity"/>
    <property type="evidence" value="ECO:0007669"/>
    <property type="project" value="InterPro"/>
</dbReference>
<dbReference type="SMART" id="SM00388">
    <property type="entry name" value="HisKA"/>
    <property type="match status" value="1"/>
</dbReference>
<dbReference type="Gene3D" id="3.40.50.2300">
    <property type="match status" value="1"/>
</dbReference>
<dbReference type="eggNOG" id="COG1457">
    <property type="taxonomic scope" value="Bacteria"/>
</dbReference>
<gene>
    <name evidence="11" type="ORF">AZ34_16580</name>
</gene>
<dbReference type="InterPro" id="IPR003594">
    <property type="entry name" value="HATPase_dom"/>
</dbReference>
<proteinExistence type="predicted"/>
<dbReference type="eggNOG" id="COG2205">
    <property type="taxonomic scope" value="Bacteria"/>
</dbReference>
<keyword evidence="7" id="KW-0175">Coiled coil</keyword>
<name>A0A016XKV4_9BURK</name>
<dbReference type="InterPro" id="IPR001789">
    <property type="entry name" value="Sig_transdc_resp-reg_receiver"/>
</dbReference>
<dbReference type="InterPro" id="IPR003661">
    <property type="entry name" value="HisK_dim/P_dom"/>
</dbReference>
<dbReference type="InterPro" id="IPR004358">
    <property type="entry name" value="Sig_transdc_His_kin-like_C"/>
</dbReference>
<dbReference type="Pfam" id="PF00072">
    <property type="entry name" value="Response_reg"/>
    <property type="match status" value="1"/>
</dbReference>
<dbReference type="eggNOG" id="COG0784">
    <property type="taxonomic scope" value="Bacteria"/>
</dbReference>
<dbReference type="Proteomes" id="UP000023268">
    <property type="component" value="Unassembled WGS sequence"/>
</dbReference>
<dbReference type="STRING" id="1458275.AZ34_16580"/>
<feature type="coiled-coil region" evidence="7">
    <location>
        <begin position="722"/>
        <end position="749"/>
    </location>
</feature>
<dbReference type="PROSITE" id="PS50110">
    <property type="entry name" value="RESPONSE_REGULATORY"/>
    <property type="match status" value="1"/>
</dbReference>
<feature type="transmembrane region" description="Helical" evidence="8">
    <location>
        <begin position="379"/>
        <end position="401"/>
    </location>
</feature>
<dbReference type="CDD" id="cd17546">
    <property type="entry name" value="REC_hyHK_CKI1_RcsC-like"/>
    <property type="match status" value="1"/>
</dbReference>
<dbReference type="EMBL" id="JEMG01000001">
    <property type="protein sequence ID" value="EYC52515.1"/>
    <property type="molecule type" value="Genomic_DNA"/>
</dbReference>
<dbReference type="InterPro" id="IPR005467">
    <property type="entry name" value="His_kinase_dom"/>
</dbReference>
<evidence type="ECO:0000313" key="12">
    <source>
        <dbReference type="Proteomes" id="UP000023268"/>
    </source>
</evidence>
<comment type="catalytic activity">
    <reaction evidence="1">
        <text>ATP + protein L-histidine = ADP + protein N-phospho-L-histidine.</text>
        <dbReference type="EC" id="2.7.13.3"/>
    </reaction>
</comment>
<protein>
    <recommendedName>
        <fullName evidence="2">histidine kinase</fullName>
        <ecNumber evidence="2">2.7.13.3</ecNumber>
    </recommendedName>
</protein>
<evidence type="ECO:0000256" key="6">
    <source>
        <dbReference type="PROSITE-ProRule" id="PRU00169"/>
    </source>
</evidence>
<dbReference type="SUPFAM" id="SSF55874">
    <property type="entry name" value="ATPase domain of HSP90 chaperone/DNA topoisomerase II/histidine kinase"/>
    <property type="match status" value="1"/>
</dbReference>
<dbReference type="InterPro" id="IPR036097">
    <property type="entry name" value="HisK_dim/P_sf"/>
</dbReference>
<feature type="domain" description="Response regulatory" evidence="10">
    <location>
        <begin position="997"/>
        <end position="1114"/>
    </location>
</feature>
<evidence type="ECO:0000313" key="11">
    <source>
        <dbReference type="EMBL" id="EYC52515.1"/>
    </source>
</evidence>
<dbReference type="Pfam" id="PF00512">
    <property type="entry name" value="HisKA"/>
    <property type="match status" value="1"/>
</dbReference>
<evidence type="ECO:0000256" key="3">
    <source>
        <dbReference type="ARBA" id="ARBA00022553"/>
    </source>
</evidence>
<feature type="transmembrane region" description="Helical" evidence="8">
    <location>
        <begin position="475"/>
        <end position="495"/>
    </location>
</feature>
<feature type="transmembrane region" description="Helical" evidence="8">
    <location>
        <begin position="233"/>
        <end position="254"/>
    </location>
</feature>
<accession>A0A016XKV4</accession>
<feature type="transmembrane region" description="Helical" evidence="8">
    <location>
        <begin position="93"/>
        <end position="115"/>
    </location>
</feature>
<feature type="modified residue" description="4-aspartylphosphate" evidence="6">
    <location>
        <position position="1047"/>
    </location>
</feature>
<dbReference type="RefSeq" id="WP_035610011.1">
    <property type="nucleotide sequence ID" value="NZ_JEMG01000001.1"/>
</dbReference>
<feature type="transmembrane region" description="Helical" evidence="8">
    <location>
        <begin position="127"/>
        <end position="151"/>
    </location>
</feature>
<organism evidence="11 12">
    <name type="scientific">Hylemonella gracilis str. Niagara R</name>
    <dbReference type="NCBI Taxonomy" id="1458275"/>
    <lineage>
        <taxon>Bacteria</taxon>
        <taxon>Pseudomonadati</taxon>
        <taxon>Pseudomonadota</taxon>
        <taxon>Betaproteobacteria</taxon>
        <taxon>Burkholderiales</taxon>
        <taxon>Comamonadaceae</taxon>
        <taxon>Hylemonella</taxon>
    </lineage>
</organism>
<dbReference type="InterPro" id="IPR011006">
    <property type="entry name" value="CheY-like_superfamily"/>
</dbReference>
<evidence type="ECO:0000259" key="10">
    <source>
        <dbReference type="PROSITE" id="PS50110"/>
    </source>
</evidence>
<dbReference type="Gene3D" id="1.10.287.130">
    <property type="match status" value="1"/>
</dbReference>
<evidence type="ECO:0000256" key="5">
    <source>
        <dbReference type="ARBA" id="ARBA00022777"/>
    </source>
</evidence>
<feature type="transmembrane region" description="Helical" evidence="8">
    <location>
        <begin position="201"/>
        <end position="221"/>
    </location>
</feature>
<dbReference type="SMART" id="SM00448">
    <property type="entry name" value="REC"/>
    <property type="match status" value="1"/>
</dbReference>
<feature type="transmembrane region" description="Helical" evidence="8">
    <location>
        <begin position="326"/>
        <end position="347"/>
    </location>
</feature>
<dbReference type="EC" id="2.7.13.3" evidence="2"/>
<feature type="transmembrane region" description="Helical" evidence="8">
    <location>
        <begin position="275"/>
        <end position="306"/>
    </location>
</feature>
<keyword evidence="5" id="KW-0418">Kinase</keyword>
<feature type="transmembrane region" description="Helical" evidence="8">
    <location>
        <begin position="618"/>
        <end position="640"/>
    </location>
</feature>
<keyword evidence="8" id="KW-1133">Transmembrane helix</keyword>
<dbReference type="SUPFAM" id="SSF52172">
    <property type="entry name" value="CheY-like"/>
    <property type="match status" value="1"/>
</dbReference>
<dbReference type="Pfam" id="PF02518">
    <property type="entry name" value="HATPase_c"/>
    <property type="match status" value="1"/>
</dbReference>
<dbReference type="PANTHER" id="PTHR43047:SF64">
    <property type="entry name" value="HISTIDINE KINASE CONTAINING CHEY-HOMOLOGOUS RECEIVER DOMAIN AND PAS DOMAIN-RELATED"/>
    <property type="match status" value="1"/>
</dbReference>
<evidence type="ECO:0000259" key="9">
    <source>
        <dbReference type="PROSITE" id="PS50109"/>
    </source>
</evidence>
<keyword evidence="4" id="KW-0808">Transferase</keyword>
<dbReference type="Gene3D" id="3.30.565.10">
    <property type="entry name" value="Histidine kinase-like ATPase, C-terminal domain"/>
    <property type="match status" value="1"/>
</dbReference>
<feature type="transmembrane region" description="Helical" evidence="8">
    <location>
        <begin position="407"/>
        <end position="425"/>
    </location>
</feature>
<evidence type="ECO:0000256" key="1">
    <source>
        <dbReference type="ARBA" id="ARBA00000085"/>
    </source>
</evidence>
<keyword evidence="8" id="KW-0812">Transmembrane</keyword>
<evidence type="ECO:0000256" key="4">
    <source>
        <dbReference type="ARBA" id="ARBA00022679"/>
    </source>
</evidence>
<dbReference type="InterPro" id="IPR036890">
    <property type="entry name" value="HATPase_C_sf"/>
</dbReference>
<feature type="domain" description="Histidine kinase" evidence="9">
    <location>
        <begin position="756"/>
        <end position="971"/>
    </location>
</feature>
<evidence type="ECO:0000256" key="2">
    <source>
        <dbReference type="ARBA" id="ARBA00012438"/>
    </source>
</evidence>
<dbReference type="CDD" id="cd00082">
    <property type="entry name" value="HisKA"/>
    <property type="match status" value="1"/>
</dbReference>
<keyword evidence="3 6" id="KW-0597">Phosphoprotein</keyword>
<feature type="transmembrane region" description="Helical" evidence="8">
    <location>
        <begin position="446"/>
        <end position="469"/>
    </location>
</feature>
<dbReference type="PRINTS" id="PR00344">
    <property type="entry name" value="BCTRLSENSOR"/>
</dbReference>
<feature type="transmembrane region" description="Helical" evidence="8">
    <location>
        <begin position="171"/>
        <end position="189"/>
    </location>
</feature>
<sequence length="1204" mass="131046">MDASARAQAVAAASDGAAADVPVQTIVKVRRDYNAWVASETLEDYALRYTPQRFRKWSAWNVANTAAGGAASFLILEAVGATLLVQYGWANAALAILATGLIIFLAGLPISVYAARYGVDMDLLTRGAGFGYIGSTITSLIYASFTFIFFALEAAVMAYALELALGIPPRWGYLVCALVVIPMVTHGVSVISRLQVWTMPLWLLMLVVPFVTVLVLDPHAFDGVVHYSGDRSGTAGVSALHFGAALTVGVALMTQMGEQADYLRFMPARTSTNRLRWWAGVLAGGPGWVLPGVLKMLGGALLAYLALSQSVPADRAVDPNQMYLAAYEYVFPHYGWAVAATALFVVISQLKINVTNAYAGSLAWSNFFSRLTHSHPGRVVWVVFNTLIAFLLMEMDVFQALGDVLGLYSNIAIAWMMAVVADLVINKPLGLSPKGIEFKRAHLYDINPVGVGAMALASLVSVTAHLGMFGPLAQAYSALIALGVAFITSPLIAWATKGRYYIAREAGFPDQTLRAASIPPRSSPPTWTGPDVVGIGATEAGAYLGAKLQRCVICEREYEGPDMAHCPAYQGAICSLCCTLDARCGDLCKPEASFSAQWNGVLQRLLPRALWPYLDRGLAHFLLLMLFTAPLLAGVFALFYQQELQGLMHRGLSSAAELGAAEAALRSAFLKAYVALLLVAGTVAWWVVLAHKSRQVAQEESNRQTALLRREIDLHQQTDAALQEARRVAEEAQGIAEHARRQAEQANQAKSRYISAISHELRTPLNSILGYAQLMGEDPQVPAHRKHAVQVIRRGGEHLLSLIEGTLDLARIESGKLTLDVKPMAFADVVHELAAMFELQAAAKGLAFRFVPLSTLPERVRADEKRVRQILINLLGNAIKFTARGEVTFQVRHAREMAHIDIRDTGPGMALEEMERLFEPFARTASAQGTSGAGLGLTIAKMLTDLMGGELTVQSTPGLGSVFHVKLFLPEVHAALPTARPALPRPPRRGYLGARRHVLVVDNEEPDREMLTQLLVPLGFVLRTASSGHDALDLLAAGYQPDAIFMDLAMPGIDGWETIRRLRRMKGMAQLPVAVVSANAFDKGLENDAGIAVADFITKPIRHSELLDWLEQRLQLRWTEQTPLSSLPSVTFAPAPVTPPSDERLAELRELAVLGYYRGIVRLLDDIEAQNPVHQSWVDQVRGLTRAYRFEDILALIDPLPQKT</sequence>
<dbReference type="PANTHER" id="PTHR43047">
    <property type="entry name" value="TWO-COMPONENT HISTIDINE PROTEIN KINASE"/>
    <property type="match status" value="1"/>
</dbReference>
<comment type="caution">
    <text evidence="11">The sequence shown here is derived from an EMBL/GenBank/DDBJ whole genome shotgun (WGS) entry which is preliminary data.</text>
</comment>
<keyword evidence="8" id="KW-0472">Membrane</keyword>
<evidence type="ECO:0000256" key="7">
    <source>
        <dbReference type="SAM" id="Coils"/>
    </source>
</evidence>
<evidence type="ECO:0000256" key="8">
    <source>
        <dbReference type="SAM" id="Phobius"/>
    </source>
</evidence>
<dbReference type="SUPFAM" id="SSF47384">
    <property type="entry name" value="Homodimeric domain of signal transducing histidine kinase"/>
    <property type="match status" value="1"/>
</dbReference>